<dbReference type="PANTHER" id="PTHR22957:SF27">
    <property type="entry name" value="TBC1 DOMAIN FAMILY MEMBER 13"/>
    <property type="match status" value="1"/>
</dbReference>
<sequence>MAAAQNKVKLFENVLNQEIISLEEIKKLCFSGCPEEASIRATCWKLLLNYIPPETADWKSHLKKQRESYAKFIDELVQNSVENDNDSSTKDHPLNTNPQSDWNQYFKDNEMLCQIDRDCRRLSPGLAFYQYETKYPYGKIFKSNHETNPLRKRLAGIALSAEEIHTNKVGTFQKNKEIKKKAPEQLSDGEEYHWEVVERILFVYTKLNKGQGYVQGMNEVIGPLYYTFATDPDQSGQENAEADTFWCFMNLMSEVRDNFIKSLDESKVGITHKMQQVMEVLEKIDTPLYIYLTKNLEVKPQYFCFRWITVLLTQEFDLPNVVRIWDSLLSHEKRFDFLIYICCAMLKLIRGDILKKDFTAALKTLQVRLY</sequence>
<dbReference type="SMART" id="SM00164">
    <property type="entry name" value="TBC"/>
    <property type="match status" value="1"/>
</dbReference>
<dbReference type="Gene3D" id="1.10.10.750">
    <property type="entry name" value="Ypt/Rab-GAP domain of gyp1p, domain 1"/>
    <property type="match status" value="1"/>
</dbReference>
<dbReference type="PANTHER" id="PTHR22957">
    <property type="entry name" value="TBC1 DOMAIN FAMILY MEMBER GTPASE-ACTIVATING PROTEIN"/>
    <property type="match status" value="1"/>
</dbReference>
<dbReference type="Gene3D" id="1.10.472.80">
    <property type="entry name" value="Ypt/Rab-GAP domain of gyp1p, domain 3"/>
    <property type="match status" value="1"/>
</dbReference>
<dbReference type="EMBL" id="CAJFCJ010000001">
    <property type="protein sequence ID" value="CAD5111335.1"/>
    <property type="molecule type" value="Genomic_DNA"/>
</dbReference>
<evidence type="ECO:0000259" key="2">
    <source>
        <dbReference type="PROSITE" id="PS50086"/>
    </source>
</evidence>
<comment type="caution">
    <text evidence="3">The sequence shown here is derived from an EMBL/GenBank/DDBJ whole genome shotgun (WGS) entry which is preliminary data.</text>
</comment>
<evidence type="ECO:0000313" key="3">
    <source>
        <dbReference type="EMBL" id="CAD5111335.1"/>
    </source>
</evidence>
<keyword evidence="1" id="KW-0343">GTPase activation</keyword>
<dbReference type="SUPFAM" id="SSF47923">
    <property type="entry name" value="Ypt/Rab-GAP domain of gyp1p"/>
    <property type="match status" value="2"/>
</dbReference>
<evidence type="ECO:0000313" key="4">
    <source>
        <dbReference type="Proteomes" id="UP000549394"/>
    </source>
</evidence>
<dbReference type="InterPro" id="IPR035969">
    <property type="entry name" value="Rab-GAP_TBC_sf"/>
</dbReference>
<evidence type="ECO:0000256" key="1">
    <source>
        <dbReference type="ARBA" id="ARBA00022468"/>
    </source>
</evidence>
<dbReference type="AlphaFoldDB" id="A0A7I8V6J8"/>
<dbReference type="Pfam" id="PF00566">
    <property type="entry name" value="RabGAP-TBC"/>
    <property type="match status" value="1"/>
</dbReference>
<dbReference type="InterPro" id="IPR000195">
    <property type="entry name" value="Rab-GAP-TBC_dom"/>
</dbReference>
<reference evidence="3 4" key="1">
    <citation type="submission" date="2020-08" db="EMBL/GenBank/DDBJ databases">
        <authorList>
            <person name="Hejnol A."/>
        </authorList>
    </citation>
    <scope>NUCLEOTIDE SEQUENCE [LARGE SCALE GENOMIC DNA]</scope>
</reference>
<organism evidence="3 4">
    <name type="scientific">Dimorphilus gyrociliatus</name>
    <dbReference type="NCBI Taxonomy" id="2664684"/>
    <lineage>
        <taxon>Eukaryota</taxon>
        <taxon>Metazoa</taxon>
        <taxon>Spiralia</taxon>
        <taxon>Lophotrochozoa</taxon>
        <taxon>Annelida</taxon>
        <taxon>Polychaeta</taxon>
        <taxon>Polychaeta incertae sedis</taxon>
        <taxon>Dinophilidae</taxon>
        <taxon>Dimorphilus</taxon>
    </lineage>
</organism>
<proteinExistence type="predicted"/>
<protein>
    <submittedName>
        <fullName evidence="3">DgyrCDS649</fullName>
    </submittedName>
</protein>
<accession>A0A7I8V6J8</accession>
<feature type="domain" description="Rab-GAP TBC" evidence="2">
    <location>
        <begin position="34"/>
        <end position="332"/>
    </location>
</feature>
<dbReference type="GO" id="GO:0005096">
    <property type="term" value="F:GTPase activator activity"/>
    <property type="evidence" value="ECO:0007669"/>
    <property type="project" value="UniProtKB-KW"/>
</dbReference>
<dbReference type="GO" id="GO:0006886">
    <property type="term" value="P:intracellular protein transport"/>
    <property type="evidence" value="ECO:0007669"/>
    <property type="project" value="TreeGrafter"/>
</dbReference>
<keyword evidence="4" id="KW-1185">Reference proteome</keyword>
<gene>
    <name evidence="3" type="ORF">DGYR_LOCUS648</name>
</gene>
<dbReference type="Proteomes" id="UP000549394">
    <property type="component" value="Unassembled WGS sequence"/>
</dbReference>
<dbReference type="PROSITE" id="PS50086">
    <property type="entry name" value="TBC_RABGAP"/>
    <property type="match status" value="1"/>
</dbReference>
<name>A0A7I8V6J8_9ANNE</name>
<dbReference type="Gene3D" id="1.10.8.270">
    <property type="entry name" value="putative rabgap domain of human tbc1 domain family member 14 like domains"/>
    <property type="match status" value="1"/>
</dbReference>
<dbReference type="OrthoDB" id="10263206at2759"/>